<dbReference type="InterPro" id="IPR050927">
    <property type="entry name" value="TRPM"/>
</dbReference>
<evidence type="ECO:0000313" key="14">
    <source>
        <dbReference type="Proteomes" id="UP001519460"/>
    </source>
</evidence>
<feature type="region of interest" description="Disordered" evidence="9">
    <location>
        <begin position="1"/>
        <end position="53"/>
    </location>
</feature>
<keyword evidence="4 10" id="KW-1133">Transmembrane helix</keyword>
<keyword evidence="5" id="KW-0406">Ion transport</keyword>
<feature type="domain" description="TRPM SLOG" evidence="11">
    <location>
        <begin position="214"/>
        <end position="430"/>
    </location>
</feature>
<dbReference type="GO" id="GO:0016020">
    <property type="term" value="C:membrane"/>
    <property type="evidence" value="ECO:0007669"/>
    <property type="project" value="UniProtKB-SubCell"/>
</dbReference>
<comment type="caution">
    <text evidence="13">The sequence shown here is derived from an EMBL/GenBank/DDBJ whole genome shotgun (WGS) entry which is preliminary data.</text>
</comment>
<keyword evidence="8" id="KW-0175">Coiled coil</keyword>
<sequence length="1437" mass="164240">MDARTNNQPPNFSSVENDSDESDTAGGGDSPVQNVRKENESGHLPSSLGESNTKEIEFPRYHYNTDGLRPEDLEWFKNIQIYTSVDQTDSELGHTAPIGRQVSRPNISHQTEETDAFGQILFGKDDVPAWFVRLSVDTGPNLLQELFEKRLELVTVKGEKPLRIHFIDFDEPDEMPPPHKVNTLERKKLLQRSNFRRESSKKRGGIEMGRMNEISERLYKDIRSICRRTAGLVMTWCGMVDGPGKFVHEALEKLLKDSRDDAQNLASISVPPWSFVPRDTKEKLKTKGGKVELEPRFHTSGILGEKVSTAATHFLLLDNGQSDGEEDEKARLIDCRHFQRDVIEAMDNFKENKDMLAVYILMGGSVNALKMVKSALESESNIPVLIMKGTGGIADVLADVYMKAELESTKKRDENGKDHLFDVLLYCFRTTKLPGEAGAHYLKEFKKSGRKDIVRLLEGIFVHLDRLTIYDPILTVQSLDSTIFEGLFKHKQTEKILWLVEVMKKLRKTFRRSTSTSDPDGFIDSSVVQMDFCIEAMKQNNVEIVKMFLDKLPLSFNQHFHLGRILRLYTVDTNTELKMIDIRKKMQRLLKKLTVFPLRCLCEECCSCTVSTNNRSPEAELEVQRTCLHPIQELFLWSIDAQQTDLAVVFWKLCDDKIAAALVAQAVFHSKKKQSSDPDVRWQIQEDENRFQELAIHTLKSCHEMDEIQTESLLTKPCPWWGGVSVLQLAIMTENRAFMAQSACKSIMTRIWRGDPPSDKYRDQRPTRLVDVKPSTGCCGTWECCPPQRKYYVNLVLQVIFLVLFSYTLLSDFGRIVMPTFITLIIWVASITVEEIRQLVARNPVTSEVRLSRQRQPMLRKWKAYSSQNWNRVDMVTISLFWLGLLVFAPNDVLHTIGRVLLSVDVFCFFMRTFQMLMVFDDLGLLLVMVYKMALLYPGSDFTWARFFHLPRKAYWQVFGELFLEEIEPIEAGSCTSGNDSMHYGGDKPHCPTEYGSYIVPILMGIYIMITNVLLLNLLIARFNVTFNKVHDEAVQYQSWHRCDIITEFYTRTSLPPPLNILHFVIMACRRMVRDICKACQSRSKEGCSACCAKGGGDGQDTYPLLPHNPGKVVFTRSADGRSIDVFWDKTSVKSKSCPWLSRKELYTVKVTESGSDAAAPTEEFYVGKGENCDKFALSVWDQKRDLHYTVKVEDREAEEILNTTATRDPECLCEIRQFEEEQAAWVLKQSDENVMRDLKKDSDLMKHDLKQLGEGTNNVLRQLEEGSENVRTQLTTLESSLMEFQGNISNEKKAVRGKLQKITEFINGNNKEMHDAAVKATAEAQKAREDAKCAEEARQEALVKLEKVQKDAALTSQHLHDCKRQLGEAQLDVRDAREEMVQQMKEMKQTLDEAKRSAALREDELKQMLLLIMEKMQGIQSQLDRVSDSQADAPSS</sequence>
<proteinExistence type="predicted"/>
<evidence type="ECO:0000256" key="1">
    <source>
        <dbReference type="ARBA" id="ARBA00004141"/>
    </source>
</evidence>
<feature type="compositionally biased region" description="Polar residues" evidence="9">
    <location>
        <begin position="1"/>
        <end position="16"/>
    </location>
</feature>
<dbReference type="InterPro" id="IPR057366">
    <property type="entry name" value="TRPM-like"/>
</dbReference>
<dbReference type="GO" id="GO:0034220">
    <property type="term" value="P:monoatomic ion transmembrane transport"/>
    <property type="evidence" value="ECO:0007669"/>
    <property type="project" value="UniProtKB-KW"/>
</dbReference>
<comment type="subcellular location">
    <subcellularLocation>
        <location evidence="1">Membrane</location>
        <topology evidence="1">Multi-pass membrane protein</topology>
    </subcellularLocation>
</comment>
<dbReference type="EMBL" id="JACVVK020000453">
    <property type="protein sequence ID" value="KAK7473904.1"/>
    <property type="molecule type" value="Genomic_DNA"/>
</dbReference>
<feature type="domain" description="TRPM-like" evidence="12">
    <location>
        <begin position="618"/>
        <end position="741"/>
    </location>
</feature>
<evidence type="ECO:0000256" key="4">
    <source>
        <dbReference type="ARBA" id="ARBA00022989"/>
    </source>
</evidence>
<dbReference type="PANTHER" id="PTHR13800:SF12">
    <property type="entry name" value="TRANSIENT RECEPTOR POTENTIAL CATION CHANNEL SUBFAMILY M MEMBER-LIKE 2"/>
    <property type="match status" value="1"/>
</dbReference>
<keyword evidence="7" id="KW-0407">Ion channel</keyword>
<accession>A0ABD0JFV2</accession>
<dbReference type="Pfam" id="PF25508">
    <property type="entry name" value="TRPM2"/>
    <property type="match status" value="1"/>
</dbReference>
<evidence type="ECO:0000256" key="10">
    <source>
        <dbReference type="SAM" id="Phobius"/>
    </source>
</evidence>
<feature type="transmembrane region" description="Helical" evidence="10">
    <location>
        <begin position="923"/>
        <end position="940"/>
    </location>
</feature>
<feature type="coiled-coil region" evidence="8">
    <location>
        <begin position="1311"/>
        <end position="1405"/>
    </location>
</feature>
<gene>
    <name evidence="13" type="ORF">BaRGS_00034809</name>
</gene>
<protein>
    <recommendedName>
        <fullName evidence="15">TRPM SLOG domain-containing protein</fullName>
    </recommendedName>
</protein>
<name>A0ABD0JFV2_9CAEN</name>
<evidence type="ECO:0008006" key="15">
    <source>
        <dbReference type="Google" id="ProtNLM"/>
    </source>
</evidence>
<organism evidence="13 14">
    <name type="scientific">Batillaria attramentaria</name>
    <dbReference type="NCBI Taxonomy" id="370345"/>
    <lineage>
        <taxon>Eukaryota</taxon>
        <taxon>Metazoa</taxon>
        <taxon>Spiralia</taxon>
        <taxon>Lophotrochozoa</taxon>
        <taxon>Mollusca</taxon>
        <taxon>Gastropoda</taxon>
        <taxon>Caenogastropoda</taxon>
        <taxon>Sorbeoconcha</taxon>
        <taxon>Cerithioidea</taxon>
        <taxon>Batillariidae</taxon>
        <taxon>Batillaria</taxon>
    </lineage>
</organism>
<dbReference type="Proteomes" id="UP001519460">
    <property type="component" value="Unassembled WGS sequence"/>
</dbReference>
<evidence type="ECO:0000256" key="7">
    <source>
        <dbReference type="ARBA" id="ARBA00023303"/>
    </source>
</evidence>
<feature type="transmembrane region" description="Helical" evidence="10">
    <location>
        <begin position="998"/>
        <end position="1020"/>
    </location>
</feature>
<dbReference type="InterPro" id="IPR041491">
    <property type="entry name" value="TRPM_SLOG"/>
</dbReference>
<dbReference type="PANTHER" id="PTHR13800">
    <property type="entry name" value="TRANSIENT RECEPTOR POTENTIAL CATION CHANNEL, SUBFAMILY M, MEMBER 6"/>
    <property type="match status" value="1"/>
</dbReference>
<evidence type="ECO:0000256" key="8">
    <source>
        <dbReference type="SAM" id="Coils"/>
    </source>
</evidence>
<evidence type="ECO:0000256" key="3">
    <source>
        <dbReference type="ARBA" id="ARBA00022692"/>
    </source>
</evidence>
<reference evidence="13 14" key="1">
    <citation type="journal article" date="2023" name="Sci. Data">
        <title>Genome assembly of the Korean intertidal mud-creeper Batillaria attramentaria.</title>
        <authorList>
            <person name="Patra A.K."/>
            <person name="Ho P.T."/>
            <person name="Jun S."/>
            <person name="Lee S.J."/>
            <person name="Kim Y."/>
            <person name="Won Y.J."/>
        </authorList>
    </citation>
    <scope>NUCLEOTIDE SEQUENCE [LARGE SCALE GENOMIC DNA]</scope>
    <source>
        <strain evidence="13">Wonlab-2016</strain>
    </source>
</reference>
<evidence type="ECO:0000256" key="6">
    <source>
        <dbReference type="ARBA" id="ARBA00023136"/>
    </source>
</evidence>
<evidence type="ECO:0000256" key="5">
    <source>
        <dbReference type="ARBA" id="ARBA00023065"/>
    </source>
</evidence>
<evidence type="ECO:0000256" key="9">
    <source>
        <dbReference type="SAM" id="MobiDB-lite"/>
    </source>
</evidence>
<keyword evidence="3 10" id="KW-0812">Transmembrane</keyword>
<evidence type="ECO:0000313" key="13">
    <source>
        <dbReference type="EMBL" id="KAK7473904.1"/>
    </source>
</evidence>
<evidence type="ECO:0000259" key="12">
    <source>
        <dbReference type="Pfam" id="PF25508"/>
    </source>
</evidence>
<dbReference type="Pfam" id="PF18139">
    <property type="entry name" value="LSDAT_euk"/>
    <property type="match status" value="1"/>
</dbReference>
<keyword evidence="2" id="KW-0813">Transport</keyword>
<evidence type="ECO:0000259" key="11">
    <source>
        <dbReference type="Pfam" id="PF18139"/>
    </source>
</evidence>
<keyword evidence="14" id="KW-1185">Reference proteome</keyword>
<feature type="transmembrane region" description="Helical" evidence="10">
    <location>
        <begin position="816"/>
        <end position="833"/>
    </location>
</feature>
<evidence type="ECO:0000256" key="2">
    <source>
        <dbReference type="ARBA" id="ARBA00022448"/>
    </source>
</evidence>
<keyword evidence="6 10" id="KW-0472">Membrane</keyword>